<evidence type="ECO:0000313" key="1">
    <source>
        <dbReference type="EMBL" id="ETI29961.1"/>
    </source>
</evidence>
<evidence type="ECO:0000313" key="2">
    <source>
        <dbReference type="Proteomes" id="UP000018721"/>
    </source>
</evidence>
<keyword evidence="2" id="KW-1185">Reference proteome</keyword>
<dbReference type="EMBL" id="ANIZ01004638">
    <property type="protein sequence ID" value="ETI29961.1"/>
    <property type="molecule type" value="Genomic_DNA"/>
</dbReference>
<dbReference type="HOGENOM" id="CLU_2983282_0_0_1"/>
<name>V9DTK8_PHYNI</name>
<gene>
    <name evidence="1" type="ORF">F443_22919</name>
</gene>
<sequence length="58" mass="6646">MAGRYWRNGRRARCKWTAARLRGDEGDTMDPERHALWREVSPGRWSDPCAGGGTERLS</sequence>
<protein>
    <submittedName>
        <fullName evidence="1">Uncharacterized protein</fullName>
    </submittedName>
</protein>
<organism evidence="1 2">
    <name type="scientific">Phytophthora nicotianae P1569</name>
    <dbReference type="NCBI Taxonomy" id="1317065"/>
    <lineage>
        <taxon>Eukaryota</taxon>
        <taxon>Sar</taxon>
        <taxon>Stramenopiles</taxon>
        <taxon>Oomycota</taxon>
        <taxon>Peronosporomycetes</taxon>
        <taxon>Peronosporales</taxon>
        <taxon>Peronosporaceae</taxon>
        <taxon>Phytophthora</taxon>
    </lineage>
</organism>
<proteinExistence type="predicted"/>
<reference evidence="1 2" key="1">
    <citation type="submission" date="2013-11" db="EMBL/GenBank/DDBJ databases">
        <title>The Genome Sequence of Phytophthora parasitica P1569.</title>
        <authorList>
            <consortium name="The Broad Institute Genomics Platform"/>
            <person name="Russ C."/>
            <person name="Tyler B."/>
            <person name="Panabieres F."/>
            <person name="Shan W."/>
            <person name="Tripathy S."/>
            <person name="Grunwald N."/>
            <person name="Machado M."/>
            <person name="Johnson C.S."/>
            <person name="Arredondo F."/>
            <person name="Hong C."/>
            <person name="Coffey M."/>
            <person name="Young S.K."/>
            <person name="Zeng Q."/>
            <person name="Gargeya S."/>
            <person name="Fitzgerald M."/>
            <person name="Abouelleil A."/>
            <person name="Alvarado L."/>
            <person name="Chapman S.B."/>
            <person name="Gainer-Dewar J."/>
            <person name="Goldberg J."/>
            <person name="Griggs A."/>
            <person name="Gujja S."/>
            <person name="Hansen M."/>
            <person name="Howarth C."/>
            <person name="Imamovic A."/>
            <person name="Ireland A."/>
            <person name="Larimer J."/>
            <person name="McCowan C."/>
            <person name="Murphy C."/>
            <person name="Pearson M."/>
            <person name="Poon T.W."/>
            <person name="Priest M."/>
            <person name="Roberts A."/>
            <person name="Saif S."/>
            <person name="Shea T."/>
            <person name="Sykes S."/>
            <person name="Wortman J."/>
            <person name="Nusbaum C."/>
            <person name="Birren B."/>
        </authorList>
    </citation>
    <scope>NUCLEOTIDE SEQUENCE [LARGE SCALE GENOMIC DNA]</scope>
    <source>
        <strain evidence="1 2">P1569</strain>
    </source>
</reference>
<accession>V9DTK8</accession>
<dbReference type="Proteomes" id="UP000018721">
    <property type="component" value="Unassembled WGS sequence"/>
</dbReference>
<comment type="caution">
    <text evidence="1">The sequence shown here is derived from an EMBL/GenBank/DDBJ whole genome shotgun (WGS) entry which is preliminary data.</text>
</comment>
<dbReference type="AlphaFoldDB" id="V9DTK8"/>